<proteinExistence type="predicted"/>
<dbReference type="InterPro" id="IPR016024">
    <property type="entry name" value="ARM-type_fold"/>
</dbReference>
<dbReference type="SUPFAM" id="SSF48371">
    <property type="entry name" value="ARM repeat"/>
    <property type="match status" value="1"/>
</dbReference>
<feature type="compositionally biased region" description="Low complexity" evidence="2">
    <location>
        <begin position="627"/>
        <end position="636"/>
    </location>
</feature>
<sequence>MYLVEEVHICQFSDTSTHLLTSFITKIRHLLWTTMERSSFRTSQRFQRDPSTPSNEPDSIFTLATTSAARYVSNSSADNTTRLDEALSGMIRHVADVDRVTRLSLKNAQLKEFLSYTPVILNASTTNIMTRSKFYRLLFSIAHHNIPIRRFMAGELRLLGAVFSCLKASLREQLGPQNMIDILRLLQVLSYEKNVPLEHWANELISFLMQEVIREPEPEWMPYCIAILCNLASASKSACKRIKISSSYKKFSRQLMKLLQHNARIIVVSSLVLIGYLDEKVRDMVYCTENVHDTFMCTFNVLTIGDDECMMTRQIAADLLRRLVVSESSIIPGIPTLASTGKNVLNYGFFIGSIQQTARLLVTLDPRTEESSKIYDLLLAFCSLQQLRSPVCQAIIRCQPTETQLTTPIVAITETCGLKYGESTENITLKAIKLLSHLLKECIEPQEQMPEIGVPRGQLIELVATCLDEAYDPQVSEKIQKLQLGLRLAEVISHDEQCRQLLLNVCSAHLCHEIATWQFSKNPVVGYLTKPPKERLEPLDPEWTIYGIGIILELCRLLAVLKDHSKVHKDQYWKLLKDERIIPFLAYGISYGDQETVQQAFLTYSHCAQVPAFPSHLLSEMVASCKSTSSPSTSSSNIASQKESTESKKESDDRVGSGEIFFTDERSSQRALDDLLRKVTLEGMPLKDAKTTEVFAAYERKIQMLQLREKELEQQLKNSRPIGVQSTQDFEVSIAHSLSNEFLDFLDIQFSQNTSKIRELTLECESLRERNTQLTDHMTRGNLEMEQLKIELKDVKQKGETIEQSLGMCITEKSGLKAQLNELLANSERTAQTAQMEISKLNAELAQNVARMEVFLQENRDLKRGFEEKSVEYEVLKEHVLQIDAELKAKQMEVERAHLQTSAAEQKTLAKEKELVEAERHLKLYESRLSDRERDLKSCQMEVDRLRIDLETARQNLQKLEQLREAMLSLASSK</sequence>
<gene>
    <name evidence="4" type="primary">Cni-B0432.7</name>
    <name evidence="4" type="synonym">Cnig_chr_II.g8273</name>
    <name evidence="4" type="ORF">B9Z55_008273</name>
</gene>
<reference evidence="5" key="1">
    <citation type="submission" date="2017-10" db="EMBL/GenBank/DDBJ databases">
        <title>Rapid genome shrinkage in a self-fertile nematode reveals novel sperm competition proteins.</title>
        <authorList>
            <person name="Yin D."/>
            <person name="Schwarz E.M."/>
            <person name="Thomas C.G."/>
            <person name="Felde R.L."/>
            <person name="Korf I.F."/>
            <person name="Cutter A.D."/>
            <person name="Schartner C.M."/>
            <person name="Ralston E.J."/>
            <person name="Meyer B.J."/>
            <person name="Haag E.S."/>
        </authorList>
    </citation>
    <scope>NUCLEOTIDE SEQUENCE [LARGE SCALE GENOMIC DNA]</scope>
    <source>
        <strain evidence="5">JU1422</strain>
    </source>
</reference>
<dbReference type="EMBL" id="PDUG01000002">
    <property type="protein sequence ID" value="PIC49778.1"/>
    <property type="molecule type" value="Genomic_DNA"/>
</dbReference>
<dbReference type="OrthoDB" id="73401at2759"/>
<feature type="coiled-coil region" evidence="1">
    <location>
        <begin position="915"/>
        <end position="970"/>
    </location>
</feature>
<feature type="compositionally biased region" description="Basic and acidic residues" evidence="2">
    <location>
        <begin position="643"/>
        <end position="656"/>
    </location>
</feature>
<dbReference type="PANTHER" id="PTHR23161:SF2">
    <property type="entry name" value="PROTEIN CIP2A"/>
    <property type="match status" value="1"/>
</dbReference>
<evidence type="ECO:0000259" key="3">
    <source>
        <dbReference type="Pfam" id="PF21044"/>
    </source>
</evidence>
<dbReference type="PANTHER" id="PTHR23161">
    <property type="entry name" value="PROTEIN CIP2A"/>
    <property type="match status" value="1"/>
</dbReference>
<feature type="region of interest" description="Disordered" evidence="2">
    <location>
        <begin position="627"/>
        <end position="659"/>
    </location>
</feature>
<evidence type="ECO:0000256" key="1">
    <source>
        <dbReference type="SAM" id="Coils"/>
    </source>
</evidence>
<feature type="domain" description="CIP2A N-terminal" evidence="3">
    <location>
        <begin position="180"/>
        <end position="625"/>
    </location>
</feature>
<protein>
    <recommendedName>
        <fullName evidence="3">CIP2A N-terminal domain-containing protein</fullName>
    </recommendedName>
</protein>
<dbReference type="STRING" id="1611254.A0A2G5VDE0"/>
<dbReference type="Pfam" id="PF21044">
    <property type="entry name" value="CIP2A_N"/>
    <property type="match status" value="1"/>
</dbReference>
<evidence type="ECO:0000313" key="5">
    <source>
        <dbReference type="Proteomes" id="UP000230233"/>
    </source>
</evidence>
<evidence type="ECO:0000313" key="4">
    <source>
        <dbReference type="EMBL" id="PIC49778.1"/>
    </source>
</evidence>
<dbReference type="InterPro" id="IPR042510">
    <property type="entry name" value="CIP2A"/>
</dbReference>
<dbReference type="AlphaFoldDB" id="A0A2G5VDE0"/>
<keyword evidence="1" id="KW-0175">Coiled coil</keyword>
<dbReference type="Proteomes" id="UP000230233">
    <property type="component" value="Chromosome II"/>
</dbReference>
<keyword evidence="5" id="KW-1185">Reference proteome</keyword>
<name>A0A2G5VDE0_9PELO</name>
<dbReference type="InterPro" id="IPR048701">
    <property type="entry name" value="CIP2A_N"/>
</dbReference>
<feature type="coiled-coil region" evidence="1">
    <location>
        <begin position="757"/>
        <end position="844"/>
    </location>
</feature>
<evidence type="ECO:0000256" key="2">
    <source>
        <dbReference type="SAM" id="MobiDB-lite"/>
    </source>
</evidence>
<comment type="caution">
    <text evidence="4">The sequence shown here is derived from an EMBL/GenBank/DDBJ whole genome shotgun (WGS) entry which is preliminary data.</text>
</comment>
<organism evidence="4 5">
    <name type="scientific">Caenorhabditis nigoni</name>
    <dbReference type="NCBI Taxonomy" id="1611254"/>
    <lineage>
        <taxon>Eukaryota</taxon>
        <taxon>Metazoa</taxon>
        <taxon>Ecdysozoa</taxon>
        <taxon>Nematoda</taxon>
        <taxon>Chromadorea</taxon>
        <taxon>Rhabditida</taxon>
        <taxon>Rhabditina</taxon>
        <taxon>Rhabditomorpha</taxon>
        <taxon>Rhabditoidea</taxon>
        <taxon>Rhabditidae</taxon>
        <taxon>Peloderinae</taxon>
        <taxon>Caenorhabditis</taxon>
    </lineage>
</organism>
<accession>A0A2G5VDE0</accession>